<dbReference type="SUPFAM" id="SSF81321">
    <property type="entry name" value="Family A G protein-coupled receptor-like"/>
    <property type="match status" value="1"/>
</dbReference>
<keyword evidence="6 13" id="KW-0472">Membrane</keyword>
<evidence type="ECO:0000259" key="14">
    <source>
        <dbReference type="PROSITE" id="PS50262"/>
    </source>
</evidence>
<keyword evidence="16" id="KW-1185">Reference proteome</keyword>
<dbReference type="PROSITE" id="PS00237">
    <property type="entry name" value="G_PROTEIN_RECEP_F1_1"/>
    <property type="match status" value="1"/>
</dbReference>
<dbReference type="OrthoDB" id="2132067at2759"/>
<dbReference type="GO" id="GO:0004930">
    <property type="term" value="F:G protein-coupled receptor activity"/>
    <property type="evidence" value="ECO:0007669"/>
    <property type="project" value="UniProtKB-KW"/>
</dbReference>
<evidence type="ECO:0000256" key="6">
    <source>
        <dbReference type="ARBA" id="ARBA00023136"/>
    </source>
</evidence>
<dbReference type="InterPro" id="IPR000276">
    <property type="entry name" value="GPCR_Rhodpsn"/>
</dbReference>
<evidence type="ECO:0000256" key="1">
    <source>
        <dbReference type="ARBA" id="ARBA00004651"/>
    </source>
</evidence>
<dbReference type="AlphaFoldDB" id="A0A3M7S4Y6"/>
<dbReference type="PRINTS" id="PR00237">
    <property type="entry name" value="GPCRRHODOPSN"/>
</dbReference>
<comment type="caution">
    <text evidence="15">The sequence shown here is derived from an EMBL/GenBank/DDBJ whole genome shotgun (WGS) entry which is preliminary data.</text>
</comment>
<feature type="compositionally biased region" description="Basic and acidic residues" evidence="12">
    <location>
        <begin position="237"/>
        <end position="255"/>
    </location>
</feature>
<feature type="domain" description="G-protein coupled receptors family 1 profile" evidence="14">
    <location>
        <begin position="44"/>
        <end position="402"/>
    </location>
</feature>
<keyword evidence="4 13" id="KW-1133">Transmembrane helix</keyword>
<dbReference type="InterPro" id="IPR017452">
    <property type="entry name" value="GPCR_Rhodpsn_7TM"/>
</dbReference>
<feature type="region of interest" description="Disordered" evidence="12">
    <location>
        <begin position="232"/>
        <end position="255"/>
    </location>
</feature>
<evidence type="ECO:0000256" key="9">
    <source>
        <dbReference type="ARBA" id="ARBA00023180"/>
    </source>
</evidence>
<evidence type="ECO:0000256" key="3">
    <source>
        <dbReference type="ARBA" id="ARBA00022692"/>
    </source>
</evidence>
<keyword evidence="7" id="KW-1015">Disulfide bond</keyword>
<feature type="transmembrane region" description="Helical" evidence="13">
    <location>
        <begin position="342"/>
        <end position="360"/>
    </location>
</feature>
<evidence type="ECO:0000256" key="10">
    <source>
        <dbReference type="ARBA" id="ARBA00023224"/>
    </source>
</evidence>
<feature type="transmembrane region" description="Helical" evidence="13">
    <location>
        <begin position="191"/>
        <end position="212"/>
    </location>
</feature>
<dbReference type="Gene3D" id="1.20.1070.10">
    <property type="entry name" value="Rhodopsin 7-helix transmembrane proteins"/>
    <property type="match status" value="1"/>
</dbReference>
<feature type="transmembrane region" description="Helical" evidence="13">
    <location>
        <begin position="144"/>
        <end position="166"/>
    </location>
</feature>
<dbReference type="PANTHER" id="PTHR45695">
    <property type="entry name" value="LEUCOKININ RECEPTOR-RELATED"/>
    <property type="match status" value="1"/>
</dbReference>
<evidence type="ECO:0000313" key="15">
    <source>
        <dbReference type="EMBL" id="RNA30648.1"/>
    </source>
</evidence>
<gene>
    <name evidence="15" type="ORF">BpHYR1_011490</name>
</gene>
<dbReference type="Proteomes" id="UP000276133">
    <property type="component" value="Unassembled WGS sequence"/>
</dbReference>
<dbReference type="GO" id="GO:0005886">
    <property type="term" value="C:plasma membrane"/>
    <property type="evidence" value="ECO:0007669"/>
    <property type="project" value="UniProtKB-SubCell"/>
</dbReference>
<feature type="transmembrane region" description="Helical" evidence="13">
    <location>
        <begin position="26"/>
        <end position="53"/>
    </location>
</feature>
<dbReference type="EMBL" id="REGN01002062">
    <property type="protein sequence ID" value="RNA30648.1"/>
    <property type="molecule type" value="Genomic_DNA"/>
</dbReference>
<evidence type="ECO:0000256" key="4">
    <source>
        <dbReference type="ARBA" id="ARBA00022989"/>
    </source>
</evidence>
<feature type="transmembrane region" description="Helical" evidence="13">
    <location>
        <begin position="380"/>
        <end position="405"/>
    </location>
</feature>
<evidence type="ECO:0000256" key="2">
    <source>
        <dbReference type="ARBA" id="ARBA00022475"/>
    </source>
</evidence>
<dbReference type="Pfam" id="PF00001">
    <property type="entry name" value="7tm_1"/>
    <property type="match status" value="1"/>
</dbReference>
<feature type="transmembrane region" description="Helical" evidence="13">
    <location>
        <begin position="65"/>
        <end position="91"/>
    </location>
</feature>
<evidence type="ECO:0000256" key="12">
    <source>
        <dbReference type="SAM" id="MobiDB-lite"/>
    </source>
</evidence>
<protein>
    <submittedName>
        <fullName evidence="15">G-coupled receptor 54-like</fullName>
    </submittedName>
</protein>
<dbReference type="PROSITE" id="PS50262">
    <property type="entry name" value="G_PROTEIN_RECEP_F1_2"/>
    <property type="match status" value="1"/>
</dbReference>
<evidence type="ECO:0000313" key="16">
    <source>
        <dbReference type="Proteomes" id="UP000276133"/>
    </source>
</evidence>
<keyword evidence="8 11" id="KW-0675">Receptor</keyword>
<evidence type="ECO:0000256" key="8">
    <source>
        <dbReference type="ARBA" id="ARBA00023170"/>
    </source>
</evidence>
<keyword evidence="9" id="KW-0325">Glycoprotein</keyword>
<name>A0A3M7S4Y6_BRAPC</name>
<proteinExistence type="inferred from homology"/>
<keyword evidence="5 11" id="KW-0297">G-protein coupled receptor</keyword>
<keyword evidence="10 11" id="KW-0807">Transducer</keyword>
<reference evidence="15 16" key="1">
    <citation type="journal article" date="2018" name="Sci. Rep.">
        <title>Genomic signatures of local adaptation to the degree of environmental predictability in rotifers.</title>
        <authorList>
            <person name="Franch-Gras L."/>
            <person name="Hahn C."/>
            <person name="Garcia-Roger E.M."/>
            <person name="Carmona M.J."/>
            <person name="Serra M."/>
            <person name="Gomez A."/>
        </authorList>
    </citation>
    <scope>NUCLEOTIDE SEQUENCE [LARGE SCALE GENOMIC DNA]</scope>
    <source>
        <strain evidence="15">HYR1</strain>
    </source>
</reference>
<feature type="transmembrane region" description="Helical" evidence="13">
    <location>
        <begin position="103"/>
        <end position="124"/>
    </location>
</feature>
<keyword evidence="2" id="KW-1003">Cell membrane</keyword>
<dbReference type="PANTHER" id="PTHR45695:SF23">
    <property type="entry name" value="GALANIN-LIKE G-PROTEIN COUPLED RECEPTOR NPR-9"/>
    <property type="match status" value="1"/>
</dbReference>
<sequence>MIFNTSNTSIMSDYIASEDPNIRYKLYIIVPIIWSLIIIFGIIGNGLIVYVILKRRLYKNSCTNCYIINVSIADLCFTIACVPVTMTAYVYNEWKFGSFMCQFQNLIMFSSVQATCLTLTAMTVDRYLAVLYPFKSIEYRTTKLAFAINIAIWLASFSLNIPYFIYYNQVKLSNVTYCISRFPEKEIEIGLTLYTVLISYFLPLMTIIFCYMRMIIKIYSKSGDQKLVEQSKNFSGKQEHNFKASQYRRPERNQNKSDACVKFDQNGSEVTNFFSQEENSDSETIHLDSRKKESLKFDRLKRNNLLIKEERKSFVRQTNSTKTNAKTHANSALTIKKQKFKILLLIATVSFTFALTWLPAHVIQIWKVVFNSSFPYNDAMYIIKVISHTLTYSNSLLNPFIYVFIGAKFRSHIYSEFNELYQVYCLRQKKINSKNSLSKMSSAGSSMTVLNRNRLDKYSTVCVIPNNSFNKINSRRL</sequence>
<comment type="similarity">
    <text evidence="11">Belongs to the G-protein coupled receptor 1 family.</text>
</comment>
<dbReference type="STRING" id="10195.A0A3M7S4Y6"/>
<accession>A0A3M7S4Y6</accession>
<organism evidence="15 16">
    <name type="scientific">Brachionus plicatilis</name>
    <name type="common">Marine rotifer</name>
    <name type="synonym">Brachionus muelleri</name>
    <dbReference type="NCBI Taxonomy" id="10195"/>
    <lineage>
        <taxon>Eukaryota</taxon>
        <taxon>Metazoa</taxon>
        <taxon>Spiralia</taxon>
        <taxon>Gnathifera</taxon>
        <taxon>Rotifera</taxon>
        <taxon>Eurotatoria</taxon>
        <taxon>Monogononta</taxon>
        <taxon>Pseudotrocha</taxon>
        <taxon>Ploima</taxon>
        <taxon>Brachionidae</taxon>
        <taxon>Brachionus</taxon>
    </lineage>
</organism>
<evidence type="ECO:0000256" key="7">
    <source>
        <dbReference type="ARBA" id="ARBA00023157"/>
    </source>
</evidence>
<evidence type="ECO:0000256" key="5">
    <source>
        <dbReference type="ARBA" id="ARBA00023040"/>
    </source>
</evidence>
<evidence type="ECO:0000256" key="11">
    <source>
        <dbReference type="RuleBase" id="RU000688"/>
    </source>
</evidence>
<dbReference type="SMART" id="SM01381">
    <property type="entry name" value="7TM_GPCR_Srsx"/>
    <property type="match status" value="1"/>
</dbReference>
<comment type="subcellular location">
    <subcellularLocation>
        <location evidence="1">Cell membrane</location>
        <topology evidence="1">Multi-pass membrane protein</topology>
    </subcellularLocation>
</comment>
<keyword evidence="3 11" id="KW-0812">Transmembrane</keyword>
<evidence type="ECO:0000256" key="13">
    <source>
        <dbReference type="SAM" id="Phobius"/>
    </source>
</evidence>